<dbReference type="InterPro" id="IPR006693">
    <property type="entry name" value="AB_hydrolase_lipase"/>
</dbReference>
<feature type="region of interest" description="Disordered" evidence="7">
    <location>
        <begin position="474"/>
        <end position="508"/>
    </location>
</feature>
<organism evidence="11 12">
    <name type="scientific">Phyllotreta striolata</name>
    <name type="common">Striped flea beetle</name>
    <name type="synonym">Crioceris striolata</name>
    <dbReference type="NCBI Taxonomy" id="444603"/>
    <lineage>
        <taxon>Eukaryota</taxon>
        <taxon>Metazoa</taxon>
        <taxon>Ecdysozoa</taxon>
        <taxon>Arthropoda</taxon>
        <taxon>Hexapoda</taxon>
        <taxon>Insecta</taxon>
        <taxon>Pterygota</taxon>
        <taxon>Neoptera</taxon>
        <taxon>Endopterygota</taxon>
        <taxon>Coleoptera</taxon>
        <taxon>Polyphaga</taxon>
        <taxon>Cucujiformia</taxon>
        <taxon>Chrysomeloidea</taxon>
        <taxon>Chrysomelidae</taxon>
        <taxon>Galerucinae</taxon>
        <taxon>Alticini</taxon>
        <taxon>Phyllotreta</taxon>
    </lineage>
</organism>
<evidence type="ECO:0000256" key="7">
    <source>
        <dbReference type="SAM" id="MobiDB-lite"/>
    </source>
</evidence>
<keyword evidence="2 9" id="KW-0732">Signal</keyword>
<name>A0A9N9TIV2_PHYSR</name>
<keyword evidence="8" id="KW-0812">Transmembrane</keyword>
<dbReference type="GO" id="GO:0016787">
    <property type="term" value="F:hydrolase activity"/>
    <property type="evidence" value="ECO:0007669"/>
    <property type="project" value="UniProtKB-KW"/>
</dbReference>
<dbReference type="PANTHER" id="PTHR11005">
    <property type="entry name" value="LYSOSOMAL ACID LIPASE-RELATED"/>
    <property type="match status" value="1"/>
</dbReference>
<evidence type="ECO:0000256" key="5">
    <source>
        <dbReference type="ARBA" id="ARBA00023098"/>
    </source>
</evidence>
<feature type="signal peptide" evidence="9">
    <location>
        <begin position="1"/>
        <end position="21"/>
    </location>
</feature>
<keyword evidence="4" id="KW-0442">Lipid degradation</keyword>
<evidence type="ECO:0000256" key="6">
    <source>
        <dbReference type="ARBA" id="ARBA00023180"/>
    </source>
</evidence>
<evidence type="ECO:0000259" key="10">
    <source>
        <dbReference type="Pfam" id="PF04083"/>
    </source>
</evidence>
<evidence type="ECO:0000256" key="4">
    <source>
        <dbReference type="ARBA" id="ARBA00022963"/>
    </source>
</evidence>
<dbReference type="Proteomes" id="UP001153712">
    <property type="component" value="Chromosome 1"/>
</dbReference>
<sequence>MQNIAITILFCLLSVLQSTKSNNEQFPPLRTFDIESKVKGFGYPFEKHSVTTADGYILEIHRVQYSPKSKETNGRPPVLIMHGLLGSSADFFHVGVGNALPLRLSDIGYDVWLGNSRGNSWSRNHKTLNPDKNDTFWDFCLDELGTEDAPAIVDYVLKATGTQSLSFVGHSTGAAEFFMLASSKSEYNKKINAMAALAPVVYVNHSSSIVLNMINANDYTAVLALEKTLKLNEFLQHNFAVEAALYFLCKDDSKYQMLCETALFLLQGYDPKELDKNVMYDFLLSFPAGTSIKQVNHFLQTKISGKLRKFDYGIIKNLDVYNQRSPPEYDFSNISVPIGLFYGQNDLIVTKPEIDELASKLKNVTTFEIPYPRFTHLDFLLATDLDSLSNVYVMNYLNQYNGLDPIPTTTSTTSPTTSTTSAATSTTSATTSTTSAATSTTSATTSTTSAATSTTSAATSTTSAATSTTSATTSTTSAATSTTSPTTSTTSAATSTTSATTSTTSTTPATGSSYYWTASLVLIMTECIYFGFFYYV</sequence>
<dbReference type="FunFam" id="3.40.50.1820:FF:000057">
    <property type="entry name" value="Lipase"/>
    <property type="match status" value="1"/>
</dbReference>
<keyword evidence="8" id="KW-0472">Membrane</keyword>
<evidence type="ECO:0000313" key="12">
    <source>
        <dbReference type="Proteomes" id="UP001153712"/>
    </source>
</evidence>
<evidence type="ECO:0000256" key="3">
    <source>
        <dbReference type="ARBA" id="ARBA00022801"/>
    </source>
</evidence>
<evidence type="ECO:0000256" key="8">
    <source>
        <dbReference type="SAM" id="Phobius"/>
    </source>
</evidence>
<keyword evidence="12" id="KW-1185">Reference proteome</keyword>
<feature type="domain" description="Partial AB-hydrolase lipase" evidence="10">
    <location>
        <begin position="38"/>
        <end position="92"/>
    </location>
</feature>
<evidence type="ECO:0000256" key="9">
    <source>
        <dbReference type="SAM" id="SignalP"/>
    </source>
</evidence>
<gene>
    <name evidence="11" type="ORF">PHYEVI_LOCUS1116</name>
</gene>
<keyword evidence="8" id="KW-1133">Transmembrane helix</keyword>
<evidence type="ECO:0000256" key="2">
    <source>
        <dbReference type="ARBA" id="ARBA00022729"/>
    </source>
</evidence>
<comment type="similarity">
    <text evidence="1">Belongs to the AB hydrolase superfamily. Lipase family.</text>
</comment>
<feature type="region of interest" description="Disordered" evidence="7">
    <location>
        <begin position="404"/>
        <end position="438"/>
    </location>
</feature>
<dbReference type="OrthoDB" id="9974421at2759"/>
<accession>A0A9N9TIV2</accession>
<evidence type="ECO:0000256" key="1">
    <source>
        <dbReference type="ARBA" id="ARBA00010701"/>
    </source>
</evidence>
<feature type="compositionally biased region" description="Low complexity" evidence="7">
    <location>
        <begin position="408"/>
        <end position="438"/>
    </location>
</feature>
<dbReference type="GO" id="GO:0016042">
    <property type="term" value="P:lipid catabolic process"/>
    <property type="evidence" value="ECO:0007669"/>
    <property type="project" value="UniProtKB-KW"/>
</dbReference>
<dbReference type="EMBL" id="OU900094">
    <property type="protein sequence ID" value="CAG9854655.1"/>
    <property type="molecule type" value="Genomic_DNA"/>
</dbReference>
<dbReference type="Pfam" id="PF04083">
    <property type="entry name" value="Abhydro_lipase"/>
    <property type="match status" value="1"/>
</dbReference>
<feature type="transmembrane region" description="Helical" evidence="8">
    <location>
        <begin position="514"/>
        <end position="535"/>
    </location>
</feature>
<keyword evidence="3" id="KW-0378">Hydrolase</keyword>
<dbReference type="SUPFAM" id="SSF53474">
    <property type="entry name" value="alpha/beta-Hydrolases"/>
    <property type="match status" value="1"/>
</dbReference>
<dbReference type="InterPro" id="IPR029058">
    <property type="entry name" value="AB_hydrolase_fold"/>
</dbReference>
<keyword evidence="6" id="KW-0325">Glycoprotein</keyword>
<feature type="chain" id="PRO_5040277170" description="Partial AB-hydrolase lipase domain-containing protein" evidence="9">
    <location>
        <begin position="22"/>
        <end position="536"/>
    </location>
</feature>
<proteinExistence type="inferred from homology"/>
<dbReference type="AlphaFoldDB" id="A0A9N9TIV2"/>
<dbReference type="Gene3D" id="3.40.50.1820">
    <property type="entry name" value="alpha/beta hydrolase"/>
    <property type="match status" value="1"/>
</dbReference>
<reference evidence="11" key="1">
    <citation type="submission" date="2022-01" db="EMBL/GenBank/DDBJ databases">
        <authorList>
            <person name="King R."/>
        </authorList>
    </citation>
    <scope>NUCLEOTIDE SEQUENCE</scope>
</reference>
<evidence type="ECO:0000313" key="11">
    <source>
        <dbReference type="EMBL" id="CAG9854655.1"/>
    </source>
</evidence>
<protein>
    <recommendedName>
        <fullName evidence="10">Partial AB-hydrolase lipase domain-containing protein</fullName>
    </recommendedName>
</protein>
<keyword evidence="5" id="KW-0443">Lipid metabolism</keyword>